<dbReference type="OrthoDB" id="1320396at2"/>
<dbReference type="InterPro" id="IPR019861">
    <property type="entry name" value="PorP/SprF_Bacteroidetes"/>
</dbReference>
<comment type="caution">
    <text evidence="1">The sequence shown here is derived from an EMBL/GenBank/DDBJ whole genome shotgun (WGS) entry which is preliminary data.</text>
</comment>
<sequence>MSDVCHFFQLHPVVLTIKCKNVRYADVQCKKITLLCLLLWMVGTARAQYDVAFSHYFDMQPSFNPAAVGKQNKLNINAAYAMSFVGFKNNPRTMYAAADMPFYFLKAYHGGGVQLMNDQIGLFTHQRLALQYALRFKLFGGRLAVGAQAGLLSEAFDGTRLNLGDANDPAFINTKAEGNAFDLGAGVYYSHRSWYVGVSALHLTSPLIEFNEKNQLQIDPTYYLTGGYNIHLRNPFLTIQPSVLVRTDGVAYRGDLTTRLVYQHEKKMMYGGVAYSPTNSVTFLAGGSFHGIVLGYSYELYTSAIQPGNGSHELFVGYQMDVNLAKKGRNKHKSVRLL</sequence>
<dbReference type="NCBIfam" id="TIGR03519">
    <property type="entry name" value="T9SS_PorP_fam"/>
    <property type="match status" value="1"/>
</dbReference>
<gene>
    <name evidence="1" type="ORF">CJ231_09750</name>
</gene>
<evidence type="ECO:0000313" key="2">
    <source>
        <dbReference type="Proteomes" id="UP000235564"/>
    </source>
</evidence>
<accession>A0A2N6QPH3</accession>
<name>A0A2N6QPH3_9BACT</name>
<dbReference type="AlphaFoldDB" id="A0A2N6QPH3"/>
<dbReference type="Pfam" id="PF11751">
    <property type="entry name" value="PorP_SprF"/>
    <property type="match status" value="1"/>
</dbReference>
<dbReference type="EMBL" id="PNGJ01000008">
    <property type="protein sequence ID" value="PMC23518.1"/>
    <property type="molecule type" value="Genomic_DNA"/>
</dbReference>
<dbReference type="Proteomes" id="UP000235564">
    <property type="component" value="Unassembled WGS sequence"/>
</dbReference>
<proteinExistence type="predicted"/>
<evidence type="ECO:0008006" key="3">
    <source>
        <dbReference type="Google" id="ProtNLM"/>
    </source>
</evidence>
<reference evidence="1 2" key="1">
    <citation type="submission" date="2017-09" db="EMBL/GenBank/DDBJ databases">
        <title>Bacterial strain isolated from the female urinary microbiota.</title>
        <authorList>
            <person name="Thomas-White K."/>
            <person name="Kumar N."/>
            <person name="Forster S."/>
            <person name="Putonti C."/>
            <person name="Lawley T."/>
            <person name="Wolfe A.J."/>
        </authorList>
    </citation>
    <scope>NUCLEOTIDE SEQUENCE [LARGE SCALE GENOMIC DNA]</scope>
    <source>
        <strain evidence="1 2">UMB0536</strain>
    </source>
</reference>
<protein>
    <recommendedName>
        <fullName evidence="3">Type IX secretion system membrane protein PorP/SprF</fullName>
    </recommendedName>
</protein>
<dbReference type="RefSeq" id="WP_102697792.1">
    <property type="nucleotide sequence ID" value="NZ_PNGJ01000008.1"/>
</dbReference>
<evidence type="ECO:0000313" key="1">
    <source>
        <dbReference type="EMBL" id="PMC23518.1"/>
    </source>
</evidence>
<organism evidence="1 2">
    <name type="scientific">Hoylesella buccalis</name>
    <dbReference type="NCBI Taxonomy" id="28127"/>
    <lineage>
        <taxon>Bacteria</taxon>
        <taxon>Pseudomonadati</taxon>
        <taxon>Bacteroidota</taxon>
        <taxon>Bacteroidia</taxon>
        <taxon>Bacteroidales</taxon>
        <taxon>Prevotellaceae</taxon>
        <taxon>Hoylesella</taxon>
    </lineage>
</organism>